<evidence type="ECO:0000256" key="9">
    <source>
        <dbReference type="RuleBase" id="RU004135"/>
    </source>
</evidence>
<feature type="binding site" evidence="8">
    <location>
        <begin position="156"/>
        <end position="157"/>
    </location>
    <ligand>
        <name>UDP-N-acetyl-alpha-D-muramoyl-L-alanyl-D-glutamate</name>
        <dbReference type="ChEBI" id="CHEBI:83900"/>
    </ligand>
</feature>
<comment type="PTM">
    <text evidence="8">Carboxylation is probably crucial for Mg(2+) binding and, consequently, for the gamma-phosphate positioning of ATP.</text>
</comment>
<gene>
    <name evidence="8" type="primary">murE</name>
    <name evidence="13" type="ORF">IO99_10150</name>
</gene>
<proteinExistence type="inferred from homology"/>
<dbReference type="GO" id="GO:0008360">
    <property type="term" value="P:regulation of cell shape"/>
    <property type="evidence" value="ECO:0007669"/>
    <property type="project" value="UniProtKB-KW"/>
</dbReference>
<feature type="domain" description="Mur ligase N-terminal catalytic" evidence="10">
    <location>
        <begin position="23"/>
        <end position="83"/>
    </location>
</feature>
<dbReference type="GO" id="GO:0051301">
    <property type="term" value="P:cell division"/>
    <property type="evidence" value="ECO:0007669"/>
    <property type="project" value="UniProtKB-KW"/>
</dbReference>
<keyword evidence="5 8" id="KW-0573">Peptidoglycan synthesis</keyword>
<dbReference type="EC" id="6.3.2.13" evidence="8"/>
<accession>A0A084JBA4</accession>
<dbReference type="GO" id="GO:0005524">
    <property type="term" value="F:ATP binding"/>
    <property type="evidence" value="ECO:0007669"/>
    <property type="project" value="UniProtKB-UniRule"/>
</dbReference>
<keyword evidence="8" id="KW-0067">ATP-binding</keyword>
<name>A0A084JBA4_9CLOT</name>
<evidence type="ECO:0000259" key="12">
    <source>
        <dbReference type="Pfam" id="PF08245"/>
    </source>
</evidence>
<evidence type="ECO:0000259" key="11">
    <source>
        <dbReference type="Pfam" id="PF02875"/>
    </source>
</evidence>
<keyword evidence="8" id="KW-0460">Magnesium</keyword>
<comment type="pathway">
    <text evidence="1 8 9">Cell wall biogenesis; peptidoglycan biosynthesis.</text>
</comment>
<protein>
    <recommendedName>
        <fullName evidence="8">UDP-N-acetylmuramoyl-L-alanyl-D-glutamate--2,6-diaminopimelate ligase</fullName>
        <ecNumber evidence="8">6.3.2.13</ecNumber>
    </recommendedName>
    <alternativeName>
        <fullName evidence="8">Meso-A2pm-adding enzyme</fullName>
    </alternativeName>
    <alternativeName>
        <fullName evidence="8">Meso-diaminopimelate-adding enzyme</fullName>
    </alternativeName>
    <alternativeName>
        <fullName evidence="8">UDP-MurNAc-L-Ala-D-Glu:meso-diaminopimelate ligase</fullName>
    </alternativeName>
    <alternativeName>
        <fullName evidence="8">UDP-MurNAc-tripeptide synthetase</fullName>
    </alternativeName>
    <alternativeName>
        <fullName evidence="8">UDP-N-acetylmuramyl-tripeptide synthetase</fullName>
    </alternativeName>
</protein>
<keyword evidence="8 13" id="KW-0436">Ligase</keyword>
<dbReference type="GO" id="GO:0071555">
    <property type="term" value="P:cell wall organization"/>
    <property type="evidence" value="ECO:0007669"/>
    <property type="project" value="UniProtKB-KW"/>
</dbReference>
<feature type="domain" description="Mur ligase central" evidence="12">
    <location>
        <begin position="109"/>
        <end position="309"/>
    </location>
</feature>
<keyword evidence="8" id="KW-0547">Nucleotide-binding</keyword>
<dbReference type="Gene3D" id="3.90.190.20">
    <property type="entry name" value="Mur ligase, C-terminal domain"/>
    <property type="match status" value="1"/>
</dbReference>
<keyword evidence="14" id="KW-1185">Reference proteome</keyword>
<feature type="binding site" evidence="8">
    <location>
        <position position="460"/>
    </location>
    <ligand>
        <name>meso-2,6-diaminopimelate</name>
        <dbReference type="ChEBI" id="CHEBI:57791"/>
    </ligand>
</feature>
<reference evidence="13 14" key="1">
    <citation type="submission" date="2014-07" db="EMBL/GenBank/DDBJ databases">
        <title>Draft genome of Clostridium sulfidigenes 113A isolated from sediments associated with methane hydrate from Krishna Godavari basin.</title>
        <authorList>
            <person name="Honkalas V.S."/>
            <person name="Dabir A.P."/>
            <person name="Arora P."/>
            <person name="Dhakephalkar P.K."/>
        </authorList>
    </citation>
    <scope>NUCLEOTIDE SEQUENCE [LARGE SCALE GENOMIC DNA]</scope>
    <source>
        <strain evidence="13 14">113A</strain>
    </source>
</reference>
<dbReference type="AlphaFoldDB" id="A0A084JBA4"/>
<dbReference type="NCBIfam" id="TIGR01085">
    <property type="entry name" value="murE"/>
    <property type="match status" value="1"/>
</dbReference>
<dbReference type="SUPFAM" id="SSF63418">
    <property type="entry name" value="MurE/MurF N-terminal domain"/>
    <property type="match status" value="1"/>
</dbReference>
<feature type="binding site" evidence="8">
    <location>
        <position position="183"/>
    </location>
    <ligand>
        <name>UDP-N-acetyl-alpha-D-muramoyl-L-alanyl-D-glutamate</name>
        <dbReference type="ChEBI" id="CHEBI:83900"/>
    </ligand>
</feature>
<dbReference type="Pfam" id="PF01225">
    <property type="entry name" value="Mur_ligase"/>
    <property type="match status" value="1"/>
</dbReference>
<feature type="domain" description="Mur ligase C-terminal" evidence="11">
    <location>
        <begin position="331"/>
        <end position="458"/>
    </location>
</feature>
<evidence type="ECO:0000313" key="13">
    <source>
        <dbReference type="EMBL" id="KEZ86238.1"/>
    </source>
</evidence>
<dbReference type="InterPro" id="IPR036615">
    <property type="entry name" value="Mur_ligase_C_dom_sf"/>
</dbReference>
<feature type="binding site" evidence="8">
    <location>
        <position position="191"/>
    </location>
    <ligand>
        <name>UDP-N-acetyl-alpha-D-muramoyl-L-alanyl-D-glutamate</name>
        <dbReference type="ChEBI" id="CHEBI:83900"/>
    </ligand>
</feature>
<dbReference type="Pfam" id="PF08245">
    <property type="entry name" value="Mur_ligase_M"/>
    <property type="match status" value="1"/>
</dbReference>
<dbReference type="InterPro" id="IPR004101">
    <property type="entry name" value="Mur_ligase_C"/>
</dbReference>
<evidence type="ECO:0000256" key="5">
    <source>
        <dbReference type="ARBA" id="ARBA00022984"/>
    </source>
</evidence>
<keyword evidence="6 8" id="KW-0131">Cell cycle</keyword>
<evidence type="ECO:0000256" key="6">
    <source>
        <dbReference type="ARBA" id="ARBA00023306"/>
    </source>
</evidence>
<evidence type="ECO:0000256" key="8">
    <source>
        <dbReference type="HAMAP-Rule" id="MF_00208"/>
    </source>
</evidence>
<dbReference type="eggNOG" id="COG0769">
    <property type="taxonomic scope" value="Bacteria"/>
</dbReference>
<dbReference type="InterPro" id="IPR000713">
    <property type="entry name" value="Mur_ligase_N"/>
</dbReference>
<comment type="similarity">
    <text evidence="2 8">Belongs to the MurCDEF family. MurE subfamily.</text>
</comment>
<evidence type="ECO:0000256" key="4">
    <source>
        <dbReference type="ARBA" id="ARBA00022960"/>
    </source>
</evidence>
<dbReference type="EMBL" id="JPMD01000024">
    <property type="protein sequence ID" value="KEZ86238.1"/>
    <property type="molecule type" value="Genomic_DNA"/>
</dbReference>
<sequence>MKLYKLLNQISYTLINGYVDINIENVSYDSREIKPNSLFICINGNNIDSHNLIDEAVENGAIAILVEKDIIYSNNDIVMIKVKDTRISLANICNIFYKEPSKGIELVGVTGTNGKTTITHYIKDVLESTGKTVGVIGTLGFKLTNQKVNISKTTPTTPEALELQKAFREFKDNNANSVIMEVTSSALAKHRVDFCDFDIGIFTNLSQDHLDEHGTMEAYKREKMKLFYKCKLGIINIDDNVSKEIIKEVPCKILTYGIENSADIQATDVMYRRNYISFKVNFKKTCNEVNVKIPGKFTVYNILATVAACYSLGMSIENIITLLPNINPVPGRIELIKNNLNKNIIVDYAHTPDALEKLLIMAREITCGRIITVFGCGGDRDTTKRGIMGKIAGSLSDYCIITSDNPRTENPRLIIDDIELGMLSTMTPYEKIINRKNAIEKGLKILKDDDLLIIAGKGHEDYQIIGKRKFHFDDREVAINAIKNFLK</sequence>
<evidence type="ECO:0000256" key="1">
    <source>
        <dbReference type="ARBA" id="ARBA00004752"/>
    </source>
</evidence>
<dbReference type="GO" id="GO:0005737">
    <property type="term" value="C:cytoplasm"/>
    <property type="evidence" value="ECO:0007669"/>
    <property type="project" value="UniProtKB-SubCell"/>
</dbReference>
<feature type="modified residue" description="N6-carboxylysine" evidence="8">
    <location>
        <position position="223"/>
    </location>
</feature>
<dbReference type="GO" id="GO:0009252">
    <property type="term" value="P:peptidoglycan biosynthetic process"/>
    <property type="evidence" value="ECO:0007669"/>
    <property type="project" value="UniProtKB-UniRule"/>
</dbReference>
<keyword evidence="3 8" id="KW-0132">Cell division</keyword>
<dbReference type="NCBIfam" id="NF001126">
    <property type="entry name" value="PRK00139.1-4"/>
    <property type="match status" value="1"/>
</dbReference>
<dbReference type="STRING" id="318464.IO99_10150"/>
<feature type="short sequence motif" description="Meso-diaminopimelate recognition motif" evidence="8">
    <location>
        <begin position="404"/>
        <end position="407"/>
    </location>
</feature>
<dbReference type="SUPFAM" id="SSF53623">
    <property type="entry name" value="MurD-like peptide ligases, catalytic domain"/>
    <property type="match status" value="1"/>
</dbReference>
<dbReference type="Gene3D" id="3.40.1390.10">
    <property type="entry name" value="MurE/MurF, N-terminal domain"/>
    <property type="match status" value="1"/>
</dbReference>
<feature type="binding site" evidence="8">
    <location>
        <position position="380"/>
    </location>
    <ligand>
        <name>meso-2,6-diaminopimelate</name>
        <dbReference type="ChEBI" id="CHEBI:57791"/>
    </ligand>
</feature>
<dbReference type="InterPro" id="IPR013221">
    <property type="entry name" value="Mur_ligase_cen"/>
</dbReference>
<dbReference type="SUPFAM" id="SSF53244">
    <property type="entry name" value="MurD-like peptide ligases, peptide-binding domain"/>
    <property type="match status" value="1"/>
</dbReference>
<comment type="caution">
    <text evidence="13">The sequence shown here is derived from an EMBL/GenBank/DDBJ whole genome shotgun (WGS) entry which is preliminary data.</text>
</comment>
<dbReference type="InterPro" id="IPR005761">
    <property type="entry name" value="UDP-N-AcMur-Glu-dNH2Pim_ligase"/>
</dbReference>
<organism evidence="13 14">
    <name type="scientific">Clostridium sulfidigenes</name>
    <dbReference type="NCBI Taxonomy" id="318464"/>
    <lineage>
        <taxon>Bacteria</taxon>
        <taxon>Bacillati</taxon>
        <taxon>Bacillota</taxon>
        <taxon>Clostridia</taxon>
        <taxon>Eubacteriales</taxon>
        <taxon>Clostridiaceae</taxon>
        <taxon>Clostridium</taxon>
    </lineage>
</organism>
<dbReference type="InterPro" id="IPR035911">
    <property type="entry name" value="MurE/MurF_N"/>
</dbReference>
<dbReference type="PANTHER" id="PTHR23135:SF4">
    <property type="entry name" value="UDP-N-ACETYLMURAMOYL-L-ALANYL-D-GLUTAMATE--2,6-DIAMINOPIMELATE LIGASE MURE HOMOLOG, CHLOROPLASTIC"/>
    <property type="match status" value="1"/>
</dbReference>
<dbReference type="HAMAP" id="MF_00208">
    <property type="entry name" value="MurE"/>
    <property type="match status" value="1"/>
</dbReference>
<keyword evidence="7 8" id="KW-0961">Cell wall biogenesis/degradation</keyword>
<dbReference type="Pfam" id="PF02875">
    <property type="entry name" value="Mur_ligase_C"/>
    <property type="match status" value="1"/>
</dbReference>
<dbReference type="InterPro" id="IPR036565">
    <property type="entry name" value="Mur-like_cat_sf"/>
</dbReference>
<dbReference type="PANTHER" id="PTHR23135">
    <property type="entry name" value="MUR LIGASE FAMILY MEMBER"/>
    <property type="match status" value="1"/>
</dbReference>
<dbReference type="UniPathway" id="UPA00219"/>
<keyword evidence="8" id="KW-0963">Cytoplasm</keyword>
<feature type="binding site" evidence="8">
    <location>
        <begin position="404"/>
        <end position="407"/>
    </location>
    <ligand>
        <name>meso-2,6-diaminopimelate</name>
        <dbReference type="ChEBI" id="CHEBI:57791"/>
    </ligand>
</feature>
<dbReference type="Proteomes" id="UP000028542">
    <property type="component" value="Unassembled WGS sequence"/>
</dbReference>
<comment type="caution">
    <text evidence="8">Lacks conserved residue(s) required for the propagation of feature annotation.</text>
</comment>
<comment type="catalytic activity">
    <reaction evidence="8">
        <text>UDP-N-acetyl-alpha-D-muramoyl-L-alanyl-D-glutamate + meso-2,6-diaminopimelate + ATP = UDP-N-acetyl-alpha-D-muramoyl-L-alanyl-gamma-D-glutamyl-meso-2,6-diaminopimelate + ADP + phosphate + H(+)</text>
        <dbReference type="Rhea" id="RHEA:23676"/>
        <dbReference type="ChEBI" id="CHEBI:15378"/>
        <dbReference type="ChEBI" id="CHEBI:30616"/>
        <dbReference type="ChEBI" id="CHEBI:43474"/>
        <dbReference type="ChEBI" id="CHEBI:57791"/>
        <dbReference type="ChEBI" id="CHEBI:83900"/>
        <dbReference type="ChEBI" id="CHEBI:83905"/>
        <dbReference type="ChEBI" id="CHEBI:456216"/>
        <dbReference type="EC" id="6.3.2.13"/>
    </reaction>
</comment>
<feature type="binding site" evidence="8">
    <location>
        <position position="456"/>
    </location>
    <ligand>
        <name>meso-2,6-diaminopimelate</name>
        <dbReference type="ChEBI" id="CHEBI:57791"/>
    </ligand>
</feature>
<evidence type="ECO:0000313" key="14">
    <source>
        <dbReference type="Proteomes" id="UP000028542"/>
    </source>
</evidence>
<evidence type="ECO:0000256" key="2">
    <source>
        <dbReference type="ARBA" id="ARBA00005898"/>
    </source>
</evidence>
<comment type="function">
    <text evidence="8">Catalyzes the addition of meso-diaminopimelic acid to the nucleotide precursor UDP-N-acetylmuramoyl-L-alanyl-D-glutamate (UMAG) in the biosynthesis of bacterial cell-wall peptidoglycan.</text>
</comment>
<dbReference type="GO" id="GO:0000287">
    <property type="term" value="F:magnesium ion binding"/>
    <property type="evidence" value="ECO:0007669"/>
    <property type="project" value="UniProtKB-UniRule"/>
</dbReference>
<dbReference type="RefSeq" id="WP_035132872.1">
    <property type="nucleotide sequence ID" value="NZ_JPMD01000024.1"/>
</dbReference>
<comment type="cofactor">
    <cofactor evidence="8">
        <name>Mg(2+)</name>
        <dbReference type="ChEBI" id="CHEBI:18420"/>
    </cofactor>
</comment>
<evidence type="ECO:0000256" key="7">
    <source>
        <dbReference type="ARBA" id="ARBA00023316"/>
    </source>
</evidence>
<evidence type="ECO:0000256" key="3">
    <source>
        <dbReference type="ARBA" id="ARBA00022618"/>
    </source>
</evidence>
<comment type="subcellular location">
    <subcellularLocation>
        <location evidence="8 9">Cytoplasm</location>
    </subcellularLocation>
</comment>
<keyword evidence="4 8" id="KW-0133">Cell shape</keyword>
<dbReference type="Gene3D" id="3.40.1190.10">
    <property type="entry name" value="Mur-like, catalytic domain"/>
    <property type="match status" value="1"/>
</dbReference>
<dbReference type="GO" id="GO:0008765">
    <property type="term" value="F:UDP-N-acetylmuramoylalanyl-D-glutamate-2,6-diaminopimelate ligase activity"/>
    <property type="evidence" value="ECO:0007669"/>
    <property type="project" value="UniProtKB-UniRule"/>
</dbReference>
<feature type="binding site" evidence="8">
    <location>
        <position position="30"/>
    </location>
    <ligand>
        <name>UDP-N-acetyl-alpha-D-muramoyl-L-alanyl-D-glutamate</name>
        <dbReference type="ChEBI" id="CHEBI:83900"/>
    </ligand>
</feature>
<evidence type="ECO:0000259" key="10">
    <source>
        <dbReference type="Pfam" id="PF01225"/>
    </source>
</evidence>
<feature type="binding site" evidence="8">
    <location>
        <begin position="111"/>
        <end position="117"/>
    </location>
    <ligand>
        <name>ATP</name>
        <dbReference type="ChEBI" id="CHEBI:30616"/>
    </ligand>
</feature>